<gene>
    <name evidence="3" type="ORF">DVS28_a0443</name>
</gene>
<name>A0A346XSF3_9ACTN</name>
<dbReference type="Proteomes" id="UP000264006">
    <property type="component" value="Chromosome"/>
</dbReference>
<sequence>MSKPVIRAGIAAAVVVVLAVAFWLISPYFVDEVVDEAFPGEDTAAETGADADSGAFPLSDGAVVPDDMTQEEVEAEMEAAAAEDVEEVEDMPDGEPTAIVRGSFVGADSVHQGSGSATVYELADGSRVLRLEDFEVTNGPDLHVYLAPVVDGTPQINADAVDLGSLKGNVGNQNYDVPDGLDLSQELAVVIWCQPFQVTFATAVLG</sequence>
<feature type="transmembrane region" description="Helical" evidence="1">
    <location>
        <begin position="5"/>
        <end position="25"/>
    </location>
</feature>
<dbReference type="KEGG" id="euz:DVS28_a0443"/>
<dbReference type="InterPro" id="IPR019545">
    <property type="entry name" value="DM13_domain"/>
</dbReference>
<protein>
    <submittedName>
        <fullName evidence="3">Secreted protein</fullName>
    </submittedName>
</protein>
<keyword evidence="1" id="KW-0472">Membrane</keyword>
<organism evidence="3 4">
    <name type="scientific">Euzebya pacifica</name>
    <dbReference type="NCBI Taxonomy" id="1608957"/>
    <lineage>
        <taxon>Bacteria</taxon>
        <taxon>Bacillati</taxon>
        <taxon>Actinomycetota</taxon>
        <taxon>Nitriliruptoria</taxon>
        <taxon>Euzebyales</taxon>
    </lineage>
</organism>
<dbReference type="EMBL" id="CP031165">
    <property type="protein sequence ID" value="AXV05150.1"/>
    <property type="molecule type" value="Genomic_DNA"/>
</dbReference>
<dbReference type="AlphaFoldDB" id="A0A346XSF3"/>
<dbReference type="PROSITE" id="PS51549">
    <property type="entry name" value="DM13"/>
    <property type="match status" value="1"/>
</dbReference>
<accession>A0A346XSF3</accession>
<proteinExistence type="predicted"/>
<dbReference type="RefSeq" id="WP_216826337.1">
    <property type="nucleotide sequence ID" value="NZ_CP031165.1"/>
</dbReference>
<evidence type="ECO:0000259" key="2">
    <source>
        <dbReference type="PROSITE" id="PS51549"/>
    </source>
</evidence>
<keyword evidence="1" id="KW-1133">Transmembrane helix</keyword>
<dbReference type="Pfam" id="PF10517">
    <property type="entry name" value="DM13"/>
    <property type="match status" value="1"/>
</dbReference>
<feature type="domain" description="DM13" evidence="2">
    <location>
        <begin position="102"/>
        <end position="206"/>
    </location>
</feature>
<keyword evidence="1" id="KW-0812">Transmembrane</keyword>
<keyword evidence="4" id="KW-1185">Reference proteome</keyword>
<reference evidence="3 4" key="1">
    <citation type="submission" date="2018-09" db="EMBL/GenBank/DDBJ databases">
        <title>Complete genome sequence of Euzebya sp. DY32-46 isolated from seawater of Pacific Ocean.</title>
        <authorList>
            <person name="Xu L."/>
            <person name="Wu Y.-H."/>
            <person name="Xu X.-W."/>
        </authorList>
    </citation>
    <scope>NUCLEOTIDE SEQUENCE [LARGE SCALE GENOMIC DNA]</scope>
    <source>
        <strain evidence="3 4">DY32-46</strain>
    </source>
</reference>
<evidence type="ECO:0000313" key="3">
    <source>
        <dbReference type="EMBL" id="AXV05150.1"/>
    </source>
</evidence>
<evidence type="ECO:0000313" key="4">
    <source>
        <dbReference type="Proteomes" id="UP000264006"/>
    </source>
</evidence>
<evidence type="ECO:0000256" key="1">
    <source>
        <dbReference type="SAM" id="Phobius"/>
    </source>
</evidence>